<organism evidence="2">
    <name type="scientific">Aureococcus anophagefferens</name>
    <name type="common">Harmful bloom alga</name>
    <dbReference type="NCBI Taxonomy" id="44056"/>
    <lineage>
        <taxon>Eukaryota</taxon>
        <taxon>Sar</taxon>
        <taxon>Stramenopiles</taxon>
        <taxon>Ochrophyta</taxon>
        <taxon>Pelagophyceae</taxon>
        <taxon>Pelagomonadales</taxon>
        <taxon>Pelagomonadaceae</taxon>
        <taxon>Aureococcus</taxon>
    </lineage>
</organism>
<reference evidence="1 2" key="1">
    <citation type="journal article" date="2011" name="Proc. Natl. Acad. Sci. U.S.A.">
        <title>Niche of harmful alga Aureococcus anophagefferens revealed through ecogenomics.</title>
        <authorList>
            <person name="Gobler C.J."/>
            <person name="Berry D.L."/>
            <person name="Dyhrman S.T."/>
            <person name="Wilhelm S.W."/>
            <person name="Salamov A."/>
            <person name="Lobanov A.V."/>
            <person name="Zhang Y."/>
            <person name="Collier J.L."/>
            <person name="Wurch L.L."/>
            <person name="Kustka A.B."/>
            <person name="Dill B.D."/>
            <person name="Shah M."/>
            <person name="VerBerkmoes N.C."/>
            <person name="Kuo A."/>
            <person name="Terry A."/>
            <person name="Pangilinan J."/>
            <person name="Lindquist E.A."/>
            <person name="Lucas S."/>
            <person name="Paulsen I.T."/>
            <person name="Hattenrath-Lehmann T.K."/>
            <person name="Talmage S.C."/>
            <person name="Walker E.A."/>
            <person name="Koch F."/>
            <person name="Burson A.M."/>
            <person name="Marcoval M.A."/>
            <person name="Tang Y.Z."/>
            <person name="Lecleir G.R."/>
            <person name="Coyne K.J."/>
            <person name="Berg G.M."/>
            <person name="Bertrand E.M."/>
            <person name="Saito M.A."/>
            <person name="Gladyshev V.N."/>
            <person name="Grigoriev I.V."/>
        </authorList>
    </citation>
    <scope>NUCLEOTIDE SEQUENCE [LARGE SCALE GENOMIC DNA]</scope>
    <source>
        <strain evidence="2">CCMP 1984</strain>
    </source>
</reference>
<dbReference type="KEGG" id="aaf:AURANDRAFT_67485"/>
<name>F0YLB4_AURAN</name>
<dbReference type="OrthoDB" id="439718at2759"/>
<evidence type="ECO:0000313" key="1">
    <source>
        <dbReference type="EMBL" id="EGB04107.1"/>
    </source>
</evidence>
<proteinExistence type="predicted"/>
<dbReference type="Proteomes" id="UP000002729">
    <property type="component" value="Unassembled WGS sequence"/>
</dbReference>
<gene>
    <name evidence="1" type="ORF">AURANDRAFT_67485</name>
</gene>
<sequence length="164" mass="17884">MPREVRNLFSWLGVVSKPECWQEGRISPDGHSVSVSDLWFLAHHYGLVATSLGEVSNVRSRDVITSGQVTILCDVIIKCTGYWKNEGAILDDTGGFQTPFGSSYVEAIAFSVLLWGTAREFLHGTLRLNCHLTASVVQLLGTTVGRDEPLMAAGMDSLTGTHFV</sequence>
<dbReference type="InParanoid" id="F0YLB4"/>
<dbReference type="EMBL" id="GL833156">
    <property type="protein sequence ID" value="EGB04107.1"/>
    <property type="molecule type" value="Genomic_DNA"/>
</dbReference>
<protein>
    <submittedName>
        <fullName evidence="1">Uncharacterized protein</fullName>
    </submittedName>
</protein>
<keyword evidence="2" id="KW-1185">Reference proteome</keyword>
<dbReference type="GeneID" id="20226262"/>
<accession>F0YLB4</accession>
<dbReference type="RefSeq" id="XP_009041232.1">
    <property type="nucleotide sequence ID" value="XM_009042984.1"/>
</dbReference>
<dbReference type="AlphaFoldDB" id="F0YLB4"/>
<evidence type="ECO:0000313" key="2">
    <source>
        <dbReference type="Proteomes" id="UP000002729"/>
    </source>
</evidence>